<dbReference type="Gene3D" id="2.40.10.170">
    <property type="match status" value="1"/>
</dbReference>
<organism evidence="2 3">
    <name type="scientific">Candidatus Kaiserbacteria bacterium RIFCSPHIGHO2_01_FULL_46_22</name>
    <dbReference type="NCBI Taxonomy" id="1798475"/>
    <lineage>
        <taxon>Bacteria</taxon>
        <taxon>Candidatus Kaiseribacteriota</taxon>
    </lineage>
</organism>
<dbReference type="InterPro" id="IPR036101">
    <property type="entry name" value="CarD-like/TRCF_RID_sf"/>
</dbReference>
<evidence type="ECO:0000313" key="3">
    <source>
        <dbReference type="Proteomes" id="UP000176322"/>
    </source>
</evidence>
<name>A0A1F6BX64_9BACT</name>
<dbReference type="InterPro" id="IPR003711">
    <property type="entry name" value="CarD-like/TRCF_RID"/>
</dbReference>
<evidence type="ECO:0000259" key="1">
    <source>
        <dbReference type="Pfam" id="PF02559"/>
    </source>
</evidence>
<evidence type="ECO:0000313" key="2">
    <source>
        <dbReference type="EMBL" id="OGG41536.1"/>
    </source>
</evidence>
<accession>A0A1F6BX64</accession>
<protein>
    <recommendedName>
        <fullName evidence="1">CarD-like/TRCF RNAP-interacting domain-containing protein</fullName>
    </recommendedName>
</protein>
<dbReference type="AlphaFoldDB" id="A0A1F6BX64"/>
<sequence>MSKKQRSFKIDQLVNYPRFGLCKIVAIESETFEGITMRFYHLRRHNNSLIKVPVTASRDMTKFAPTGAILDDIGFILRKPPPKNGRLKGAKIYLHLIEFMDSGEVVNLAKAVRESEHYVKNAQYGPNYNALIIWHRAMYMLLTAVSIAYNTTESSARSMIAQVSGKILDYDLIFVDAQPDLHEMGQV</sequence>
<dbReference type="Pfam" id="PF02559">
    <property type="entry name" value="CarD_TRCF_RID"/>
    <property type="match status" value="1"/>
</dbReference>
<dbReference type="Proteomes" id="UP000176322">
    <property type="component" value="Unassembled WGS sequence"/>
</dbReference>
<dbReference type="EMBL" id="MFKO01000008">
    <property type="protein sequence ID" value="OGG41536.1"/>
    <property type="molecule type" value="Genomic_DNA"/>
</dbReference>
<proteinExistence type="predicted"/>
<gene>
    <name evidence="2" type="ORF">A2837_03485</name>
</gene>
<dbReference type="STRING" id="1798475.A2837_03485"/>
<feature type="domain" description="CarD-like/TRCF RNAP-interacting" evidence="1">
    <location>
        <begin position="8"/>
        <end position="62"/>
    </location>
</feature>
<dbReference type="SUPFAM" id="SSF141259">
    <property type="entry name" value="CarD-like"/>
    <property type="match status" value="1"/>
</dbReference>
<reference evidence="2 3" key="1">
    <citation type="journal article" date="2016" name="Nat. Commun.">
        <title>Thousands of microbial genomes shed light on interconnected biogeochemical processes in an aquifer system.</title>
        <authorList>
            <person name="Anantharaman K."/>
            <person name="Brown C.T."/>
            <person name="Hug L.A."/>
            <person name="Sharon I."/>
            <person name="Castelle C.J."/>
            <person name="Probst A.J."/>
            <person name="Thomas B.C."/>
            <person name="Singh A."/>
            <person name="Wilkins M.J."/>
            <person name="Karaoz U."/>
            <person name="Brodie E.L."/>
            <person name="Williams K.H."/>
            <person name="Hubbard S.S."/>
            <person name="Banfield J.F."/>
        </authorList>
    </citation>
    <scope>NUCLEOTIDE SEQUENCE [LARGE SCALE GENOMIC DNA]</scope>
</reference>
<comment type="caution">
    <text evidence="2">The sequence shown here is derived from an EMBL/GenBank/DDBJ whole genome shotgun (WGS) entry which is preliminary data.</text>
</comment>